<reference evidence="2" key="1">
    <citation type="submission" date="2020-11" db="EMBL/GenBank/DDBJ databases">
        <title>Adaptations for nitrogen fixation in a non-lichenized fungal sporocarp promotes dispersal by wood-feeding termites.</title>
        <authorList>
            <consortium name="DOE Joint Genome Institute"/>
            <person name="Koch R.A."/>
            <person name="Yoon G."/>
            <person name="Arayal U."/>
            <person name="Lail K."/>
            <person name="Amirebrahimi M."/>
            <person name="Labutti K."/>
            <person name="Lipzen A."/>
            <person name="Riley R."/>
            <person name="Barry K."/>
            <person name="Henrissat B."/>
            <person name="Grigoriev I.V."/>
            <person name="Herr J.R."/>
            <person name="Aime M.C."/>
        </authorList>
    </citation>
    <scope>NUCLEOTIDE SEQUENCE</scope>
    <source>
        <strain evidence="2">MCA 3950</strain>
    </source>
</reference>
<feature type="compositionally biased region" description="Low complexity" evidence="1">
    <location>
        <begin position="281"/>
        <end position="301"/>
    </location>
</feature>
<comment type="caution">
    <text evidence="2">The sequence shown here is derived from an EMBL/GenBank/DDBJ whole genome shotgun (WGS) entry which is preliminary data.</text>
</comment>
<feature type="region of interest" description="Disordered" evidence="1">
    <location>
        <begin position="322"/>
        <end position="358"/>
    </location>
</feature>
<name>A0A9P7VGL5_9AGAR</name>
<dbReference type="AlphaFoldDB" id="A0A9P7VGL5"/>
<dbReference type="Proteomes" id="UP000812287">
    <property type="component" value="Unassembled WGS sequence"/>
</dbReference>
<protein>
    <submittedName>
        <fullName evidence="2">Uncharacterized protein</fullName>
    </submittedName>
</protein>
<proteinExistence type="predicted"/>
<evidence type="ECO:0000313" key="3">
    <source>
        <dbReference type="Proteomes" id="UP000812287"/>
    </source>
</evidence>
<dbReference type="OrthoDB" id="10629512at2759"/>
<feature type="region of interest" description="Disordered" evidence="1">
    <location>
        <begin position="168"/>
        <end position="196"/>
    </location>
</feature>
<keyword evidence="3" id="KW-1185">Reference proteome</keyword>
<accession>A0A9P7VGL5</accession>
<feature type="compositionally biased region" description="Pro residues" evidence="1">
    <location>
        <begin position="84"/>
        <end position="99"/>
    </location>
</feature>
<feature type="region of interest" description="Disordered" evidence="1">
    <location>
        <begin position="209"/>
        <end position="301"/>
    </location>
</feature>
<organism evidence="2 3">
    <name type="scientific">Guyanagaster necrorhizus</name>
    <dbReference type="NCBI Taxonomy" id="856835"/>
    <lineage>
        <taxon>Eukaryota</taxon>
        <taxon>Fungi</taxon>
        <taxon>Dikarya</taxon>
        <taxon>Basidiomycota</taxon>
        <taxon>Agaricomycotina</taxon>
        <taxon>Agaricomycetes</taxon>
        <taxon>Agaricomycetidae</taxon>
        <taxon>Agaricales</taxon>
        <taxon>Marasmiineae</taxon>
        <taxon>Physalacriaceae</taxon>
        <taxon>Guyanagaster</taxon>
    </lineage>
</organism>
<evidence type="ECO:0000313" key="2">
    <source>
        <dbReference type="EMBL" id="KAG7440170.1"/>
    </source>
</evidence>
<feature type="compositionally biased region" description="Polar residues" evidence="1">
    <location>
        <begin position="177"/>
        <end position="188"/>
    </location>
</feature>
<dbReference type="RefSeq" id="XP_043033670.1">
    <property type="nucleotide sequence ID" value="XM_043181732.1"/>
</dbReference>
<dbReference type="GeneID" id="66104028"/>
<evidence type="ECO:0000256" key="1">
    <source>
        <dbReference type="SAM" id="MobiDB-lite"/>
    </source>
</evidence>
<sequence length="768" mass="83661">MTLRCSRFAGHDLAVTGDERLAAKRNPLRKHLLSLLTPRFTKEAEADPISSQGSIPSPTRKLWRRRKYSSISTSDSEHLIVSPISPPTSLPPPLPPKPSKPGKRKSAFVEEEEDVRSPNLLQDPGLPPSSYDRILINRPIVRVPHSSDAPSPVSAESARTEIPVYLSPRTLSKQRDTSSSAYLTASQDRVQRDNDEEEVLYPAAIHRVRSPYSPSDDRRHGREISWIVSPEIPMPTDDIDREEDELDPPSSSVSVSILQQEAYDSSLRESSDSQNNAVIESGPSPDTASPSPSSLMAASSTSLTCASDESISVQPSSLRLSVISPVQGDRSSLSTDSLDTDASERGDEDTTSIDTWGKIQSFSRSHSRTNIGHPQEPLYHRDFGISHESGSSLAISRTDRHDGSTLALRQSQIMQPSPASASAPLPTPTFVLPASGFDRYQSPKLFPFPGMRIPEERRANGGTAGSSSTPDAITLGGRVEKEQVSMQDKSWSSYLDLSAEGIIEHHMPDAALQYRSRNSLRHFNSLSEGSSTSKLPMTLPAVRKWLNTEKSKLSSPPSERADLAYNRSDLFNAFTPDVNLPFSQPYQYGSHTSAGSTSVTYAPMPPAPNYKNEPTDNYGYSKSSEYLNPLSSSSSYSGDDASDEVSLYNYEESSTSKTGHTLFGEPSPILPTASVSLQKVSSGMGVSVSLADALKDEAVVNALLDACRRGPGPWHILDVTTDKIVKQVVTALSKSDIYDQLADLTVKQAQSSLDFLQDVGTISSKNFY</sequence>
<gene>
    <name evidence="2" type="ORF">BT62DRAFT_641716</name>
</gene>
<dbReference type="EMBL" id="MU250576">
    <property type="protein sequence ID" value="KAG7440170.1"/>
    <property type="molecule type" value="Genomic_DNA"/>
</dbReference>
<feature type="region of interest" description="Disordered" evidence="1">
    <location>
        <begin position="43"/>
        <end position="129"/>
    </location>
</feature>
<feature type="compositionally biased region" description="Acidic residues" evidence="1">
    <location>
        <begin position="237"/>
        <end position="247"/>
    </location>
</feature>
<feature type="compositionally biased region" description="Polar residues" evidence="1">
    <location>
        <begin position="249"/>
        <end position="263"/>
    </location>
</feature>
<feature type="compositionally biased region" description="Acidic residues" evidence="1">
    <location>
        <begin position="338"/>
        <end position="351"/>
    </location>
</feature>
<feature type="region of interest" description="Disordered" evidence="1">
    <location>
        <begin position="605"/>
        <end position="624"/>
    </location>
</feature>